<reference evidence="1" key="1">
    <citation type="submission" date="2021-04" db="EMBL/GenBank/DDBJ databases">
        <title>Microbacterium tenobrionis sp. nov. and Microbacterium allomyrinae sp. nov., isolated from larvae of Tenobrio molitor and Allomyrina dichotoma, respectively.</title>
        <authorList>
            <person name="Lee S.D."/>
        </authorList>
    </citation>
    <scope>NUCLEOTIDE SEQUENCE</scope>
    <source>
        <strain evidence="1">BWT-G7</strain>
    </source>
</reference>
<dbReference type="EMBL" id="JAGTTN010000001">
    <property type="protein sequence ID" value="MCC2030636.1"/>
    <property type="molecule type" value="Genomic_DNA"/>
</dbReference>
<gene>
    <name evidence="1" type="ORF">KEC57_00385</name>
</gene>
<evidence type="ECO:0000313" key="2">
    <source>
        <dbReference type="Proteomes" id="UP001139354"/>
    </source>
</evidence>
<organism evidence="1 2">
    <name type="scientific">Microbacterium allomyrinae</name>
    <dbReference type="NCBI Taxonomy" id="2830666"/>
    <lineage>
        <taxon>Bacteria</taxon>
        <taxon>Bacillati</taxon>
        <taxon>Actinomycetota</taxon>
        <taxon>Actinomycetes</taxon>
        <taxon>Micrococcales</taxon>
        <taxon>Microbacteriaceae</taxon>
        <taxon>Microbacterium</taxon>
    </lineage>
</organism>
<accession>A0A9X1LRX9</accession>
<dbReference type="RefSeq" id="WP_229382546.1">
    <property type="nucleotide sequence ID" value="NZ_JAGTTN010000001.1"/>
</dbReference>
<evidence type="ECO:0000313" key="1">
    <source>
        <dbReference type="EMBL" id="MCC2030636.1"/>
    </source>
</evidence>
<keyword evidence="2" id="KW-1185">Reference proteome</keyword>
<dbReference type="Proteomes" id="UP001139354">
    <property type="component" value="Unassembled WGS sequence"/>
</dbReference>
<dbReference type="AlphaFoldDB" id="A0A9X1LRX9"/>
<proteinExistence type="predicted"/>
<name>A0A9X1LRX9_9MICO</name>
<sequence>MLDGAILRFDQAEAKALTAMQNAGFPVRSISEAREIQAEYREAARLQAHALARMSVIAQGGRKR</sequence>
<protein>
    <submittedName>
        <fullName evidence="1">Uncharacterized protein</fullName>
    </submittedName>
</protein>
<comment type="caution">
    <text evidence="1">The sequence shown here is derived from an EMBL/GenBank/DDBJ whole genome shotgun (WGS) entry which is preliminary data.</text>
</comment>